<reference evidence="4" key="1">
    <citation type="submission" date="2020-10" db="EMBL/GenBank/DDBJ databases">
        <title>High-Quality Genome Resource of Clonostachys rosea strain S41 by Oxford Nanopore Long-Read Sequencing.</title>
        <authorList>
            <person name="Wang H."/>
        </authorList>
    </citation>
    <scope>NUCLEOTIDE SEQUENCE</scope>
    <source>
        <strain evidence="4">S41</strain>
    </source>
</reference>
<evidence type="ECO:0000256" key="2">
    <source>
        <dbReference type="ARBA" id="ARBA00022857"/>
    </source>
</evidence>
<keyword evidence="2" id="KW-0521">NADP</keyword>
<comment type="caution">
    <text evidence="4">The sequence shown here is derived from an EMBL/GenBank/DDBJ whole genome shotgun (WGS) entry which is preliminary data.</text>
</comment>
<organism evidence="4 5">
    <name type="scientific">Bionectria ochroleuca</name>
    <name type="common">Gliocladium roseum</name>
    <dbReference type="NCBI Taxonomy" id="29856"/>
    <lineage>
        <taxon>Eukaryota</taxon>
        <taxon>Fungi</taxon>
        <taxon>Dikarya</taxon>
        <taxon>Ascomycota</taxon>
        <taxon>Pezizomycotina</taxon>
        <taxon>Sordariomycetes</taxon>
        <taxon>Hypocreomycetidae</taxon>
        <taxon>Hypocreales</taxon>
        <taxon>Bionectriaceae</taxon>
        <taxon>Clonostachys</taxon>
    </lineage>
</organism>
<accession>A0A8H7NMS1</accession>
<dbReference type="SUPFAM" id="SSF51735">
    <property type="entry name" value="NAD(P)-binding Rossmann-fold domains"/>
    <property type="match status" value="1"/>
</dbReference>
<dbReference type="PRINTS" id="PR00081">
    <property type="entry name" value="GDHRDH"/>
</dbReference>
<dbReference type="EMBL" id="JADCTT010000001">
    <property type="protein sequence ID" value="KAF9758711.1"/>
    <property type="molecule type" value="Genomic_DNA"/>
</dbReference>
<proteinExistence type="inferred from homology"/>
<evidence type="ECO:0000313" key="5">
    <source>
        <dbReference type="Proteomes" id="UP000616885"/>
    </source>
</evidence>
<dbReference type="Proteomes" id="UP000616885">
    <property type="component" value="Unassembled WGS sequence"/>
</dbReference>
<dbReference type="AlphaFoldDB" id="A0A8H7NMS1"/>
<dbReference type="Gene3D" id="3.40.50.720">
    <property type="entry name" value="NAD(P)-binding Rossmann-like Domain"/>
    <property type="match status" value="1"/>
</dbReference>
<evidence type="ECO:0000256" key="1">
    <source>
        <dbReference type="ARBA" id="ARBA00006484"/>
    </source>
</evidence>
<gene>
    <name evidence="4" type="ORF">IM811_000405</name>
</gene>
<evidence type="ECO:0000256" key="3">
    <source>
        <dbReference type="ARBA" id="ARBA00023002"/>
    </source>
</evidence>
<dbReference type="PANTHER" id="PTHR43008">
    <property type="entry name" value="BENZIL REDUCTASE"/>
    <property type="match status" value="1"/>
</dbReference>
<protein>
    <submittedName>
        <fullName evidence="4">Uncharacterized protein</fullName>
    </submittedName>
</protein>
<dbReference type="Pfam" id="PF13561">
    <property type="entry name" value="adh_short_C2"/>
    <property type="match status" value="1"/>
</dbReference>
<dbReference type="GO" id="GO:0050664">
    <property type="term" value="F:oxidoreductase activity, acting on NAD(P)H, oxygen as acceptor"/>
    <property type="evidence" value="ECO:0007669"/>
    <property type="project" value="TreeGrafter"/>
</dbReference>
<dbReference type="InterPro" id="IPR036291">
    <property type="entry name" value="NAD(P)-bd_dom_sf"/>
</dbReference>
<dbReference type="InterPro" id="IPR002347">
    <property type="entry name" value="SDR_fam"/>
</dbReference>
<dbReference type="FunFam" id="3.40.50.720:FF:000084">
    <property type="entry name" value="Short-chain dehydrogenase reductase"/>
    <property type="match status" value="1"/>
</dbReference>
<comment type="similarity">
    <text evidence="1">Belongs to the short-chain dehydrogenases/reductases (SDR) family.</text>
</comment>
<dbReference type="InterPro" id="IPR020904">
    <property type="entry name" value="Sc_DH/Rdtase_CS"/>
</dbReference>
<dbReference type="GO" id="GO:0016616">
    <property type="term" value="F:oxidoreductase activity, acting on the CH-OH group of donors, NAD or NADP as acceptor"/>
    <property type="evidence" value="ECO:0007669"/>
    <property type="project" value="UniProtKB-ARBA"/>
</dbReference>
<dbReference type="PRINTS" id="PR00080">
    <property type="entry name" value="SDRFAMILY"/>
</dbReference>
<dbReference type="PROSITE" id="PS00061">
    <property type="entry name" value="ADH_SHORT"/>
    <property type="match status" value="1"/>
</dbReference>
<dbReference type="PANTHER" id="PTHR43008:SF12">
    <property type="entry name" value="OXIDOREDUCTASE, SHORT CHAIN DEHYDROGENASE_REDUCTASE FAMILY (AFU_ORTHOLOGUE AFUA_6G13830)"/>
    <property type="match status" value="1"/>
</dbReference>
<keyword evidence="3" id="KW-0560">Oxidoreductase</keyword>
<name>A0A8H7NMS1_BIOOC</name>
<sequence>MVLATHSNPKAPVLSHFSLAGKTAIVTGGCRGIGLEVAQGLAEAGAKVAITYSSTDGSQADAVAAQISQSANGATVKAYRCNVKSRDDVTATVEKITSELGGGKLDICVANAGIAAHIPAIDYDEDQWREMLDVNFHGAFWTAQAAAKVFQRQKEAGGDGRASIIFTSSVSGILVNIPQPQAAYNASKAAVTHLAKSLAVEWVEFTRVNCVSPGFIATDMIATIPEKWTSKWPELIPGVRFCDPAELKGAYVYLASEASSYMTGKHNDNGIFEKEQTLTQRIGANL</sequence>
<evidence type="ECO:0000313" key="4">
    <source>
        <dbReference type="EMBL" id="KAF9758711.1"/>
    </source>
</evidence>